<sequence length="288" mass="31222">MKPTANLSAILSPVRSRMATRVATRVTLLALAALAPLAAHAHRQWLLPSATVLSGNDPWVTVDAAVSNDLFYFEHVPLRLDNLQVTAPDGSAVKAENAATGKYRSTFDLHLTQPGTYRVAVVNQGLFASYKIDGQAKRWRGAAENFAREVPANAQDLTVTQAEGRVESFVTAGKPSDKGLRTTGRGLELAPITHPNDLVAGDTASFRLLLDGKPAANLKVEVVPGGIRYRDKLQELSATTDAEGKFSVKWPAPGMYWMEAEVRDDKATFKQAKSRRATYAVTVEVLPQ</sequence>
<feature type="chain" id="PRO_5024908464" evidence="1">
    <location>
        <begin position="42"/>
        <end position="288"/>
    </location>
</feature>
<dbReference type="Pfam" id="PF10670">
    <property type="entry name" value="DUF4198"/>
    <property type="match status" value="1"/>
</dbReference>
<protein>
    <submittedName>
        <fullName evidence="2">DUF4198 domain-containing protein</fullName>
    </submittedName>
</protein>
<dbReference type="EMBL" id="CP032518">
    <property type="protein sequence ID" value="QEZ43985.1"/>
    <property type="molecule type" value="Genomic_DNA"/>
</dbReference>
<dbReference type="AlphaFoldDB" id="A0A5P3VDS7"/>
<feature type="signal peptide" evidence="1">
    <location>
        <begin position="1"/>
        <end position="41"/>
    </location>
</feature>
<proteinExistence type="predicted"/>
<reference evidence="2 3" key="1">
    <citation type="submission" date="2018-09" db="EMBL/GenBank/DDBJ databases">
        <title>Complete genome sequence of Cupriavidus oxalaticus T2, a bacterium capable of phenol tolerance and degradation.</title>
        <authorList>
            <person name="Yan J."/>
        </authorList>
    </citation>
    <scope>NUCLEOTIDE SEQUENCE [LARGE SCALE GENOMIC DNA]</scope>
    <source>
        <strain evidence="2 3">T2</strain>
    </source>
</reference>
<dbReference type="InterPro" id="IPR019613">
    <property type="entry name" value="DUF4198"/>
</dbReference>
<evidence type="ECO:0000313" key="3">
    <source>
        <dbReference type="Proteomes" id="UP000325743"/>
    </source>
</evidence>
<gene>
    <name evidence="2" type="ORF">D2917_06895</name>
</gene>
<accession>A0A5P3VDS7</accession>
<keyword evidence="1" id="KW-0732">Signal</keyword>
<organism evidence="2 3">
    <name type="scientific">Cupriavidus oxalaticus</name>
    <dbReference type="NCBI Taxonomy" id="96344"/>
    <lineage>
        <taxon>Bacteria</taxon>
        <taxon>Pseudomonadati</taxon>
        <taxon>Pseudomonadota</taxon>
        <taxon>Betaproteobacteria</taxon>
        <taxon>Burkholderiales</taxon>
        <taxon>Burkholderiaceae</taxon>
        <taxon>Cupriavidus</taxon>
    </lineage>
</organism>
<evidence type="ECO:0000256" key="1">
    <source>
        <dbReference type="SAM" id="SignalP"/>
    </source>
</evidence>
<name>A0A5P3VDS7_9BURK</name>
<evidence type="ECO:0000313" key="2">
    <source>
        <dbReference type="EMBL" id="QEZ43985.1"/>
    </source>
</evidence>
<dbReference type="Proteomes" id="UP000325743">
    <property type="component" value="Chromosome 1"/>
</dbReference>